<evidence type="ECO:0000313" key="2">
    <source>
        <dbReference type="Proteomes" id="UP000692954"/>
    </source>
</evidence>
<proteinExistence type="predicted"/>
<name>A0A8S1MQ24_9CILI</name>
<organism evidence="1 2">
    <name type="scientific">Paramecium sonneborni</name>
    <dbReference type="NCBI Taxonomy" id="65129"/>
    <lineage>
        <taxon>Eukaryota</taxon>
        <taxon>Sar</taxon>
        <taxon>Alveolata</taxon>
        <taxon>Ciliophora</taxon>
        <taxon>Intramacronucleata</taxon>
        <taxon>Oligohymenophorea</taxon>
        <taxon>Peniculida</taxon>
        <taxon>Parameciidae</taxon>
        <taxon>Paramecium</taxon>
    </lineage>
</organism>
<reference evidence="1" key="1">
    <citation type="submission" date="2021-01" db="EMBL/GenBank/DDBJ databases">
        <authorList>
            <consortium name="Genoscope - CEA"/>
            <person name="William W."/>
        </authorList>
    </citation>
    <scope>NUCLEOTIDE SEQUENCE</scope>
</reference>
<accession>A0A8S1MQ24</accession>
<keyword evidence="2" id="KW-1185">Reference proteome</keyword>
<protein>
    <submittedName>
        <fullName evidence="1">Uncharacterized protein</fullName>
    </submittedName>
</protein>
<gene>
    <name evidence="1" type="ORF">PSON_ATCC_30995.1.T0420039</name>
</gene>
<evidence type="ECO:0000313" key="1">
    <source>
        <dbReference type="EMBL" id="CAD8081442.1"/>
    </source>
</evidence>
<sequence>MIIGIMLLIKINLKDEIILCSLEYNNFEQITDRLQS</sequence>
<dbReference type="Proteomes" id="UP000692954">
    <property type="component" value="Unassembled WGS sequence"/>
</dbReference>
<dbReference type="AlphaFoldDB" id="A0A8S1MQ24"/>
<comment type="caution">
    <text evidence="1">The sequence shown here is derived from an EMBL/GenBank/DDBJ whole genome shotgun (WGS) entry which is preliminary data.</text>
</comment>
<dbReference type="EMBL" id="CAJJDN010000042">
    <property type="protein sequence ID" value="CAD8081442.1"/>
    <property type="molecule type" value="Genomic_DNA"/>
</dbReference>